<dbReference type="InterPro" id="IPR045584">
    <property type="entry name" value="Pilin-like"/>
</dbReference>
<sequence>MKKYSLAFTLIELMIVVAIIGILAAIAYPSYTQYKIRTNRADVQSEMMQIAQRLQSYYVINHNYTNARLDNGTVSKAYPASGSVYTITLAPLDQTWTLTAVPTPNTVQDGNGAVVLNSQGQKCWEKGTTCSVSTSSNWESR</sequence>
<protein>
    <recommendedName>
        <fullName evidence="5">Prepilin-type N-terminal cleavage/methylation domain-containing protein</fullName>
    </recommendedName>
</protein>
<reference evidence="3 4" key="1">
    <citation type="submission" date="2013-10" db="EMBL/GenBank/DDBJ databases">
        <title>The Genome Sequence of Acinetobacter lwoffii NIPH 512.</title>
        <authorList>
            <consortium name="The Broad Institute Genomics Platform"/>
            <consortium name="The Broad Institute Genome Sequencing Center for Infectious Disease"/>
            <person name="Cerqueira G."/>
            <person name="Feldgarden M."/>
            <person name="Courvalin P."/>
            <person name="Grillot-Courvalin C."/>
            <person name="Clermont D."/>
            <person name="Rocha E."/>
            <person name="Yoon E.-J."/>
            <person name="Nemec A."/>
            <person name="Young S.K."/>
            <person name="Zeng Q."/>
            <person name="Gargeya S."/>
            <person name="Fitzgerald M."/>
            <person name="Abouelleil A."/>
            <person name="Alvarado L."/>
            <person name="Berlin A.M."/>
            <person name="Chapman S.B."/>
            <person name="Gainer-Dewar J."/>
            <person name="Goldberg J."/>
            <person name="Gnerre S."/>
            <person name="Griggs A."/>
            <person name="Gujja S."/>
            <person name="Hansen M."/>
            <person name="Howarth C."/>
            <person name="Imamovic A."/>
            <person name="Ireland A."/>
            <person name="Larimer J."/>
            <person name="McCowan C."/>
            <person name="Murphy C."/>
            <person name="Pearson M."/>
            <person name="Poon T.W."/>
            <person name="Priest M."/>
            <person name="Roberts A."/>
            <person name="Saif S."/>
            <person name="Shea T."/>
            <person name="Sykes S."/>
            <person name="Wortman J."/>
            <person name="Nusbaum C."/>
            <person name="Birren B."/>
        </authorList>
    </citation>
    <scope>NUCLEOTIDE SEQUENCE [LARGE SCALE GENOMIC DNA]</scope>
    <source>
        <strain evidence="3 4">NIPH 512</strain>
    </source>
</reference>
<dbReference type="PRINTS" id="PR00813">
    <property type="entry name" value="BCTERIALGSPG"/>
</dbReference>
<dbReference type="InterPro" id="IPR031982">
    <property type="entry name" value="PilE-like"/>
</dbReference>
<gene>
    <name evidence="3" type="ORF">P800_02895</name>
</gene>
<dbReference type="NCBIfam" id="TIGR02532">
    <property type="entry name" value="IV_pilin_GFxxxE"/>
    <property type="match status" value="1"/>
</dbReference>
<evidence type="ECO:0008006" key="5">
    <source>
        <dbReference type="Google" id="ProtNLM"/>
    </source>
</evidence>
<keyword evidence="1" id="KW-0488">Methylation</keyword>
<dbReference type="Gene3D" id="3.30.700.10">
    <property type="entry name" value="Glycoprotein, Type 4 Pilin"/>
    <property type="match status" value="1"/>
</dbReference>
<dbReference type="SUPFAM" id="SSF54523">
    <property type="entry name" value="Pili subunits"/>
    <property type="match status" value="1"/>
</dbReference>
<evidence type="ECO:0000256" key="2">
    <source>
        <dbReference type="SAM" id="Phobius"/>
    </source>
</evidence>
<evidence type="ECO:0000256" key="1">
    <source>
        <dbReference type="ARBA" id="ARBA00022481"/>
    </source>
</evidence>
<dbReference type="InterPro" id="IPR012902">
    <property type="entry name" value="N_methyl_site"/>
</dbReference>
<dbReference type="Proteomes" id="UP000018465">
    <property type="component" value="Unassembled WGS sequence"/>
</dbReference>
<dbReference type="EMBL" id="AYHO01000005">
    <property type="protein sequence ID" value="ESJ94788.1"/>
    <property type="molecule type" value="Genomic_DNA"/>
</dbReference>
<accession>A0ABN0PW83</accession>
<keyword evidence="2" id="KW-0812">Transmembrane</keyword>
<keyword evidence="2" id="KW-1133">Transmembrane helix</keyword>
<feature type="transmembrane region" description="Helical" evidence="2">
    <location>
        <begin position="6"/>
        <end position="28"/>
    </location>
</feature>
<dbReference type="Pfam" id="PF07963">
    <property type="entry name" value="N_methyl"/>
    <property type="match status" value="1"/>
</dbReference>
<dbReference type="Pfam" id="PF16732">
    <property type="entry name" value="ComP_DUS"/>
    <property type="match status" value="1"/>
</dbReference>
<keyword evidence="4" id="KW-1185">Reference proteome</keyword>
<name>A0ABN0PW83_ACILW</name>
<dbReference type="PANTHER" id="PTHR30093:SF47">
    <property type="entry name" value="TYPE IV PILUS NON-CORE MINOR PILIN PILE"/>
    <property type="match status" value="1"/>
</dbReference>
<proteinExistence type="predicted"/>
<comment type="caution">
    <text evidence="3">The sequence shown here is derived from an EMBL/GenBank/DDBJ whole genome shotgun (WGS) entry which is preliminary data.</text>
</comment>
<keyword evidence="2" id="KW-0472">Membrane</keyword>
<organism evidence="3 4">
    <name type="scientific">Acinetobacter lwoffii NCTC 5866 = CIP 64.10 = NIPH 512</name>
    <dbReference type="NCBI Taxonomy" id="981327"/>
    <lineage>
        <taxon>Bacteria</taxon>
        <taxon>Pseudomonadati</taxon>
        <taxon>Pseudomonadota</taxon>
        <taxon>Gammaproteobacteria</taxon>
        <taxon>Moraxellales</taxon>
        <taxon>Moraxellaceae</taxon>
        <taxon>Acinetobacter</taxon>
    </lineage>
</organism>
<dbReference type="RefSeq" id="WP_004644984.1">
    <property type="nucleotide sequence ID" value="NZ_KI530565.1"/>
</dbReference>
<evidence type="ECO:0000313" key="3">
    <source>
        <dbReference type="EMBL" id="ESJ94788.1"/>
    </source>
</evidence>
<evidence type="ECO:0000313" key="4">
    <source>
        <dbReference type="Proteomes" id="UP000018465"/>
    </source>
</evidence>
<dbReference type="InterPro" id="IPR000983">
    <property type="entry name" value="Bac_GSPG_pilin"/>
</dbReference>
<dbReference type="PANTHER" id="PTHR30093">
    <property type="entry name" value="GENERAL SECRETION PATHWAY PROTEIN G"/>
    <property type="match status" value="1"/>
</dbReference>